<dbReference type="Gene3D" id="6.10.140.2220">
    <property type="match status" value="1"/>
</dbReference>
<evidence type="ECO:0000259" key="1">
    <source>
        <dbReference type="PROSITE" id="PS50280"/>
    </source>
</evidence>
<sequence>MSEKTASLVKTAEIEGKGRGMVATQQVKAGQIVLIDSPILLYSAIPMKNGIYSNYCSNCFRKLNTPVPSPVVSCPSCSYHAPFCSPNCRSVALSSSHSHWVCGALNYMRQSQSQLSLDNERQVQAYFLIAAYNLAVVSPSNFQQLLSLEGESPSTPPDAATLMIHSFIAFLSPPRSFAGFSLELTTALLAKDKVNAFGLMEPFSESVDRTVRAYGIYPKASFFNHDCLPNACRFDYVDSAAERNTDIVVKVLHDVPEGREICLSYFPVDENYADRQKRLLEDYGFTCECDRCKVEMNWPDEDQDENENDESMEEDGIENEDDFPHAYFFFRYMCDGNNCSGTLAPLPPSEEGTPSKVMECNVCGQLKADKSFCGNGDGGEDGVVLD</sequence>
<gene>
    <name evidence="2" type="ORF">HHK36_007697</name>
</gene>
<keyword evidence="3" id="KW-1185">Reference proteome</keyword>
<dbReference type="OMA" id="VIRMIHD"/>
<dbReference type="Gene3D" id="1.10.220.160">
    <property type="match status" value="1"/>
</dbReference>
<protein>
    <recommendedName>
        <fullName evidence="1">SET domain-containing protein</fullName>
    </recommendedName>
</protein>
<dbReference type="PANTHER" id="PTHR47420">
    <property type="entry name" value="HISTONE-LYSINE N-METHYLTRANSFERASE ASHR2"/>
    <property type="match status" value="1"/>
</dbReference>
<dbReference type="InterPro" id="IPR001214">
    <property type="entry name" value="SET_dom"/>
</dbReference>
<dbReference type="Proteomes" id="UP000655225">
    <property type="component" value="Unassembled WGS sequence"/>
</dbReference>
<name>A0A835DM10_TETSI</name>
<dbReference type="InterPro" id="IPR044238">
    <property type="entry name" value="ASHR2-like"/>
</dbReference>
<dbReference type="CDD" id="cd20071">
    <property type="entry name" value="SET_SMYD"/>
    <property type="match status" value="1"/>
</dbReference>
<dbReference type="Pfam" id="PF00856">
    <property type="entry name" value="SET"/>
    <property type="match status" value="1"/>
</dbReference>
<organism evidence="2 3">
    <name type="scientific">Tetracentron sinense</name>
    <name type="common">Spur-leaf</name>
    <dbReference type="NCBI Taxonomy" id="13715"/>
    <lineage>
        <taxon>Eukaryota</taxon>
        <taxon>Viridiplantae</taxon>
        <taxon>Streptophyta</taxon>
        <taxon>Embryophyta</taxon>
        <taxon>Tracheophyta</taxon>
        <taxon>Spermatophyta</taxon>
        <taxon>Magnoliopsida</taxon>
        <taxon>Trochodendrales</taxon>
        <taxon>Trochodendraceae</taxon>
        <taxon>Tetracentron</taxon>
    </lineage>
</organism>
<reference evidence="2 3" key="1">
    <citation type="submission" date="2020-04" db="EMBL/GenBank/DDBJ databases">
        <title>Plant Genome Project.</title>
        <authorList>
            <person name="Zhang R.-G."/>
        </authorList>
    </citation>
    <scope>NUCLEOTIDE SEQUENCE [LARGE SCALE GENOMIC DNA]</scope>
    <source>
        <strain evidence="2">YNK0</strain>
        <tissue evidence="2">Leaf</tissue>
    </source>
</reference>
<dbReference type="PANTHER" id="PTHR47420:SF3">
    <property type="entry name" value="HISTONE-LYSINE N-METHYLTRANSFERASE ASHR2"/>
    <property type="match status" value="1"/>
</dbReference>
<evidence type="ECO:0000313" key="2">
    <source>
        <dbReference type="EMBL" id="KAF8408541.1"/>
    </source>
</evidence>
<proteinExistence type="predicted"/>
<dbReference type="PROSITE" id="PS50280">
    <property type="entry name" value="SET"/>
    <property type="match status" value="1"/>
</dbReference>
<dbReference type="SUPFAM" id="SSF82199">
    <property type="entry name" value="SET domain"/>
    <property type="match status" value="1"/>
</dbReference>
<dbReference type="Gene3D" id="2.170.270.10">
    <property type="entry name" value="SET domain"/>
    <property type="match status" value="1"/>
</dbReference>
<evidence type="ECO:0000313" key="3">
    <source>
        <dbReference type="Proteomes" id="UP000655225"/>
    </source>
</evidence>
<dbReference type="EMBL" id="JABCRI010000004">
    <property type="protein sequence ID" value="KAF8408541.1"/>
    <property type="molecule type" value="Genomic_DNA"/>
</dbReference>
<dbReference type="OrthoDB" id="265717at2759"/>
<comment type="caution">
    <text evidence="2">The sequence shown here is derived from an EMBL/GenBank/DDBJ whole genome shotgun (WGS) entry which is preliminary data.</text>
</comment>
<dbReference type="AlphaFoldDB" id="A0A835DM10"/>
<dbReference type="InterPro" id="IPR046341">
    <property type="entry name" value="SET_dom_sf"/>
</dbReference>
<feature type="domain" description="SET" evidence="1">
    <location>
        <begin position="7"/>
        <end position="266"/>
    </location>
</feature>
<accession>A0A835DM10</accession>
<dbReference type="SMART" id="SM00317">
    <property type="entry name" value="SET"/>
    <property type="match status" value="1"/>
</dbReference>